<keyword evidence="3" id="KW-1185">Reference proteome</keyword>
<name>A0ABD5RCS1_9EURY</name>
<dbReference type="Pfam" id="PF00583">
    <property type="entry name" value="Acetyltransf_1"/>
    <property type="match status" value="1"/>
</dbReference>
<sequence>MTPDHPDIRPATDDDLVGVMRVLDAGLLDADAETIGRRIAETEPGSVLVADADGRVVGAVVLGERPAWVAEVFAGSVAGDDTGGRDDPDDEHVEAIAVGRSRRGQGLGTALLRAARESVVGDLTADFAASVRPFYESLDCRIETVDDPASDGRSPGCRLVARV</sequence>
<evidence type="ECO:0000313" key="2">
    <source>
        <dbReference type="EMBL" id="MFC5367846.1"/>
    </source>
</evidence>
<protein>
    <submittedName>
        <fullName evidence="2">GNAT family N-acetyltransferase</fullName>
        <ecNumber evidence="2">2.3.-.-</ecNumber>
    </submittedName>
</protein>
<keyword evidence="2" id="KW-0808">Transferase</keyword>
<comment type="caution">
    <text evidence="2">The sequence shown here is derived from an EMBL/GenBank/DDBJ whole genome shotgun (WGS) entry which is preliminary data.</text>
</comment>
<organism evidence="2 3">
    <name type="scientific">Salinirubrum litoreum</name>
    <dbReference type="NCBI Taxonomy" id="1126234"/>
    <lineage>
        <taxon>Archaea</taxon>
        <taxon>Methanobacteriati</taxon>
        <taxon>Methanobacteriota</taxon>
        <taxon>Stenosarchaea group</taxon>
        <taxon>Halobacteria</taxon>
        <taxon>Halobacteriales</taxon>
        <taxon>Haloferacaceae</taxon>
        <taxon>Salinirubrum</taxon>
    </lineage>
</organism>
<dbReference type="EC" id="2.3.-.-" evidence="2"/>
<dbReference type="InterPro" id="IPR016181">
    <property type="entry name" value="Acyl_CoA_acyltransferase"/>
</dbReference>
<dbReference type="Gene3D" id="3.40.630.30">
    <property type="match status" value="1"/>
</dbReference>
<gene>
    <name evidence="2" type="ORF">ACFPJ5_12985</name>
</gene>
<dbReference type="PROSITE" id="PS51186">
    <property type="entry name" value="GNAT"/>
    <property type="match status" value="1"/>
</dbReference>
<accession>A0ABD5RCS1</accession>
<dbReference type="SUPFAM" id="SSF55729">
    <property type="entry name" value="Acyl-CoA N-acyltransferases (Nat)"/>
    <property type="match status" value="1"/>
</dbReference>
<dbReference type="AlphaFoldDB" id="A0ABD5RCS1"/>
<dbReference type="EMBL" id="JBHSKX010000002">
    <property type="protein sequence ID" value="MFC5367846.1"/>
    <property type="molecule type" value="Genomic_DNA"/>
</dbReference>
<keyword evidence="2" id="KW-0012">Acyltransferase</keyword>
<evidence type="ECO:0000313" key="3">
    <source>
        <dbReference type="Proteomes" id="UP001596201"/>
    </source>
</evidence>
<proteinExistence type="predicted"/>
<evidence type="ECO:0000259" key="1">
    <source>
        <dbReference type="PROSITE" id="PS51186"/>
    </source>
</evidence>
<reference evidence="2 3" key="1">
    <citation type="journal article" date="2019" name="Int. J. Syst. Evol. Microbiol.">
        <title>The Global Catalogue of Microorganisms (GCM) 10K type strain sequencing project: providing services to taxonomists for standard genome sequencing and annotation.</title>
        <authorList>
            <consortium name="The Broad Institute Genomics Platform"/>
            <consortium name="The Broad Institute Genome Sequencing Center for Infectious Disease"/>
            <person name="Wu L."/>
            <person name="Ma J."/>
        </authorList>
    </citation>
    <scope>NUCLEOTIDE SEQUENCE [LARGE SCALE GENOMIC DNA]</scope>
    <source>
        <strain evidence="2 3">CGMCC 1.12237</strain>
    </source>
</reference>
<dbReference type="GO" id="GO:0016746">
    <property type="term" value="F:acyltransferase activity"/>
    <property type="evidence" value="ECO:0007669"/>
    <property type="project" value="UniProtKB-KW"/>
</dbReference>
<dbReference type="RefSeq" id="WP_227230091.1">
    <property type="nucleotide sequence ID" value="NZ_JAJCVJ010000002.1"/>
</dbReference>
<dbReference type="CDD" id="cd04301">
    <property type="entry name" value="NAT_SF"/>
    <property type="match status" value="1"/>
</dbReference>
<dbReference type="Proteomes" id="UP001596201">
    <property type="component" value="Unassembled WGS sequence"/>
</dbReference>
<dbReference type="InterPro" id="IPR000182">
    <property type="entry name" value="GNAT_dom"/>
</dbReference>
<feature type="domain" description="N-acetyltransferase" evidence="1">
    <location>
        <begin position="6"/>
        <end position="163"/>
    </location>
</feature>